<proteinExistence type="predicted"/>
<evidence type="ECO:0000313" key="2">
    <source>
        <dbReference type="Proteomes" id="UP001558613"/>
    </source>
</evidence>
<dbReference type="Gene3D" id="3.30.70.1820">
    <property type="entry name" value="L1 transposable element, RRM domain"/>
    <property type="match status" value="1"/>
</dbReference>
<dbReference type="EMBL" id="JAYMGO010000023">
    <property type="protein sequence ID" value="KAL1249400.1"/>
    <property type="molecule type" value="Genomic_DNA"/>
</dbReference>
<sequence>MLAKNESRTIDGTALMAAIKSLEVGIHQKFDAHAAEFRQEIVSLRIPEGTEGPQPTKFVAKAVQEIFTLDEPPLLARAHCTLAARPPEDQKPPAFVICFHRFDVKEDILRKAIQAKQLKFKDKNVHVFPDFPPEIAKKRAAYYEVKQVLRARSEVKYGLRGLIGFRITCNNAEHKFETPAEAMTFVKQQECLLTVCGPCHWTVSLVVQSTFGR</sequence>
<organism evidence="1 2">
    <name type="scientific">Cirrhinus molitorella</name>
    <name type="common">mud carp</name>
    <dbReference type="NCBI Taxonomy" id="172907"/>
    <lineage>
        <taxon>Eukaryota</taxon>
        <taxon>Metazoa</taxon>
        <taxon>Chordata</taxon>
        <taxon>Craniata</taxon>
        <taxon>Vertebrata</taxon>
        <taxon>Euteleostomi</taxon>
        <taxon>Actinopterygii</taxon>
        <taxon>Neopterygii</taxon>
        <taxon>Teleostei</taxon>
        <taxon>Ostariophysi</taxon>
        <taxon>Cypriniformes</taxon>
        <taxon>Cyprinidae</taxon>
        <taxon>Labeoninae</taxon>
        <taxon>Labeonini</taxon>
        <taxon>Cirrhinus</taxon>
    </lineage>
</organism>
<gene>
    <name evidence="1" type="ORF">QQF64_020405</name>
</gene>
<evidence type="ECO:0000313" key="1">
    <source>
        <dbReference type="EMBL" id="KAL1249400.1"/>
    </source>
</evidence>
<dbReference type="Proteomes" id="UP001558613">
    <property type="component" value="Unassembled WGS sequence"/>
</dbReference>
<accession>A0ABR3LAJ9</accession>
<comment type="caution">
    <text evidence="1">The sequence shown here is derived from an EMBL/GenBank/DDBJ whole genome shotgun (WGS) entry which is preliminary data.</text>
</comment>
<protein>
    <recommendedName>
        <fullName evidence="3">THUMP domain-containing protein</fullName>
    </recommendedName>
</protein>
<keyword evidence="2" id="KW-1185">Reference proteome</keyword>
<evidence type="ECO:0008006" key="3">
    <source>
        <dbReference type="Google" id="ProtNLM"/>
    </source>
</evidence>
<reference evidence="1 2" key="1">
    <citation type="submission" date="2023-09" db="EMBL/GenBank/DDBJ databases">
        <authorList>
            <person name="Wang M."/>
        </authorList>
    </citation>
    <scope>NUCLEOTIDE SEQUENCE [LARGE SCALE GENOMIC DNA]</scope>
    <source>
        <strain evidence="1">GT-2023</strain>
        <tissue evidence="1">Liver</tissue>
    </source>
</reference>
<name>A0ABR3LAJ9_9TELE</name>